<evidence type="ECO:0000256" key="4">
    <source>
        <dbReference type="ARBA" id="ARBA00022692"/>
    </source>
</evidence>
<comment type="similarity">
    <text evidence="2">Belongs to the ABC-4 integral membrane protein family. LolC/E subfamily.</text>
</comment>
<evidence type="ECO:0000256" key="3">
    <source>
        <dbReference type="ARBA" id="ARBA00022475"/>
    </source>
</evidence>
<organism evidence="10 11">
    <name type="scientific">Clostridium rhizosphaerae</name>
    <dbReference type="NCBI Taxonomy" id="2803861"/>
    <lineage>
        <taxon>Bacteria</taxon>
        <taxon>Bacillati</taxon>
        <taxon>Bacillota</taxon>
        <taxon>Clostridia</taxon>
        <taxon>Eubacteriales</taxon>
        <taxon>Clostridiaceae</taxon>
        <taxon>Clostridium</taxon>
    </lineage>
</organism>
<evidence type="ECO:0000259" key="9">
    <source>
        <dbReference type="Pfam" id="PF12704"/>
    </source>
</evidence>
<feature type="domain" description="ABC3 transporter permease C-terminal" evidence="8">
    <location>
        <begin position="258"/>
        <end position="377"/>
    </location>
</feature>
<dbReference type="EMBL" id="JAESWC010000007">
    <property type="protein sequence ID" value="MBL4936560.1"/>
    <property type="molecule type" value="Genomic_DNA"/>
</dbReference>
<evidence type="ECO:0000256" key="2">
    <source>
        <dbReference type="ARBA" id="ARBA00005236"/>
    </source>
</evidence>
<sequence>MRIIIKFILKNIKEKKLRTLLITISVAASCALFFASNGISESYKSSYITMIRSSIGNSDIIISANQKSPSKFLKPDAAKGFQDRTDYVIGMMNGAGSYAVNKDESINVVLRGIAYEDLEKINPVILKEEFSIKPFEGNKLIISEKMADKYFLKAGEKIKLKIGENNQVFTIAGVAKGTSYFKTEQNDMVAVAPKSTLEEFNSAKGKATAIYVKAKDLNDKQPLIKELKEVYKNYDVEEAINEKELDQDLQMVRTSFTMMLAIVLIMSMFIIYTAFKVIIMERMPVIGTFRSIGATKKMTNIVLVAESVIYGLIGSIIGDFLGIGILYVVGVLMNPYKKYITPTLEFKTSALFTAFLFGVLVSFISAIVPIARVSKVPVKDIVLNKVESAKKKKYWKLMLAIILLAYSLLGPMNSPKNQTIAMIINLTAVFSVMISVVLIIPYINTVFVKIFTSVYSIIFGNEGILAAKNLRDNKSLLNNISLLSIGISALFMINVVSLSMNKEVSKAYAAWNCDVAVFPRVDITTENTEDVRKISTVEGVTDVGPIRTKYNVEVNIDNVPNNKIMVIDSIDSRKFKDFINVDFPDSVKGIPENFDGDRNIMITSILKSRFNVKIGDALILKTDNGDRSYTVAAIFSTLMENGNYAFIPEKYMKSDFKVKNYDKIFVKTSKDSDAVKNSLNDKFKGKRYVINTLKHMEEDNAKSNESMMKQLTAFPFVSIIIGGFGVINNFIISFIERRRAFAVLASIGMSKRQSIKILFIEALSVGLIGGIMGVAAGFVTTVIVPYVMKAMELPLNMHYSYSLFGMCFILGIGITMAASIAPALKSSKLNIIEAVKYE</sequence>
<dbReference type="InterPro" id="IPR051447">
    <property type="entry name" value="Lipoprotein-release_system"/>
</dbReference>
<comment type="subcellular location">
    <subcellularLocation>
        <location evidence="1">Cell membrane</location>
        <topology evidence="1">Multi-pass membrane protein</topology>
    </subcellularLocation>
</comment>
<keyword evidence="4 7" id="KW-0812">Transmembrane</keyword>
<keyword evidence="3" id="KW-1003">Cell membrane</keyword>
<dbReference type="Pfam" id="PF02687">
    <property type="entry name" value="FtsX"/>
    <property type="match status" value="2"/>
</dbReference>
<feature type="transmembrane region" description="Helical" evidence="7">
    <location>
        <begin position="300"/>
        <end position="329"/>
    </location>
</feature>
<keyword evidence="11" id="KW-1185">Reference proteome</keyword>
<evidence type="ECO:0000256" key="6">
    <source>
        <dbReference type="ARBA" id="ARBA00023136"/>
    </source>
</evidence>
<feature type="domain" description="MacB-like periplasmic core" evidence="9">
    <location>
        <begin position="480"/>
        <end position="679"/>
    </location>
</feature>
<feature type="transmembrane region" description="Helical" evidence="7">
    <location>
        <begin position="256"/>
        <end position="279"/>
    </location>
</feature>
<feature type="transmembrane region" description="Helical" evidence="7">
    <location>
        <begin position="476"/>
        <end position="496"/>
    </location>
</feature>
<dbReference type="Proteomes" id="UP000632377">
    <property type="component" value="Unassembled WGS sequence"/>
</dbReference>
<name>A0ABS1TB43_9CLOT</name>
<comment type="caution">
    <text evidence="10">The sequence shown here is derived from an EMBL/GenBank/DDBJ whole genome shotgun (WGS) entry which is preliminary data.</text>
</comment>
<dbReference type="PANTHER" id="PTHR30489">
    <property type="entry name" value="LIPOPROTEIN-RELEASING SYSTEM TRANSMEMBRANE PROTEIN LOLE"/>
    <property type="match status" value="1"/>
</dbReference>
<feature type="transmembrane region" description="Helical" evidence="7">
    <location>
        <begin position="799"/>
        <end position="821"/>
    </location>
</feature>
<feature type="transmembrane region" description="Helical" evidence="7">
    <location>
        <begin position="757"/>
        <end position="787"/>
    </location>
</feature>
<dbReference type="PANTHER" id="PTHR30489:SF0">
    <property type="entry name" value="LIPOPROTEIN-RELEASING SYSTEM TRANSMEMBRANE PROTEIN LOLE"/>
    <property type="match status" value="1"/>
</dbReference>
<protein>
    <submittedName>
        <fullName evidence="10">ABC transporter permease</fullName>
    </submittedName>
</protein>
<proteinExistence type="inferred from homology"/>
<feature type="transmembrane region" description="Helical" evidence="7">
    <location>
        <begin position="420"/>
        <end position="443"/>
    </location>
</feature>
<dbReference type="RefSeq" id="WP_202749318.1">
    <property type="nucleotide sequence ID" value="NZ_JAESWC010000007.1"/>
</dbReference>
<evidence type="ECO:0000313" key="10">
    <source>
        <dbReference type="EMBL" id="MBL4936560.1"/>
    </source>
</evidence>
<evidence type="ECO:0000313" key="11">
    <source>
        <dbReference type="Proteomes" id="UP000632377"/>
    </source>
</evidence>
<keyword evidence="6 7" id="KW-0472">Membrane</keyword>
<feature type="domain" description="MacB-like periplasmic core" evidence="9">
    <location>
        <begin position="20"/>
        <end position="229"/>
    </location>
</feature>
<keyword evidence="5 7" id="KW-1133">Transmembrane helix</keyword>
<feature type="transmembrane region" description="Helical" evidence="7">
    <location>
        <begin position="394"/>
        <end position="414"/>
    </location>
</feature>
<evidence type="ECO:0000256" key="7">
    <source>
        <dbReference type="SAM" id="Phobius"/>
    </source>
</evidence>
<dbReference type="PROSITE" id="PS51257">
    <property type="entry name" value="PROKAR_LIPOPROTEIN"/>
    <property type="match status" value="1"/>
</dbReference>
<dbReference type="Pfam" id="PF12704">
    <property type="entry name" value="MacB_PCD"/>
    <property type="match status" value="2"/>
</dbReference>
<accession>A0ABS1TB43</accession>
<dbReference type="InterPro" id="IPR025857">
    <property type="entry name" value="MacB_PCD"/>
</dbReference>
<feature type="transmembrane region" description="Helical" evidence="7">
    <location>
        <begin position="713"/>
        <end position="736"/>
    </location>
</feature>
<evidence type="ECO:0000259" key="8">
    <source>
        <dbReference type="Pfam" id="PF02687"/>
    </source>
</evidence>
<reference evidence="10 11" key="1">
    <citation type="submission" date="2021-01" db="EMBL/GenBank/DDBJ databases">
        <title>Genome public.</title>
        <authorList>
            <person name="Liu C."/>
            <person name="Sun Q."/>
        </authorList>
    </citation>
    <scope>NUCLEOTIDE SEQUENCE [LARGE SCALE GENOMIC DNA]</scope>
    <source>
        <strain evidence="10 11">YIM B02515</strain>
    </source>
</reference>
<evidence type="ECO:0000256" key="1">
    <source>
        <dbReference type="ARBA" id="ARBA00004651"/>
    </source>
</evidence>
<gene>
    <name evidence="10" type="ORF">JK636_12405</name>
</gene>
<evidence type="ECO:0000256" key="5">
    <source>
        <dbReference type="ARBA" id="ARBA00022989"/>
    </source>
</evidence>
<feature type="transmembrane region" description="Helical" evidence="7">
    <location>
        <begin position="349"/>
        <end position="373"/>
    </location>
</feature>
<dbReference type="InterPro" id="IPR003838">
    <property type="entry name" value="ABC3_permease_C"/>
</dbReference>
<feature type="domain" description="ABC3 transporter permease C-terminal" evidence="8">
    <location>
        <begin position="713"/>
        <end position="831"/>
    </location>
</feature>